<evidence type="ECO:0000256" key="2">
    <source>
        <dbReference type="PROSITE-ProRule" id="PRU10007"/>
    </source>
</evidence>
<keyword evidence="1 3" id="KW-0560">Oxidoreductase</keyword>
<dbReference type="SUPFAM" id="SSF53720">
    <property type="entry name" value="ALDH-like"/>
    <property type="match status" value="1"/>
</dbReference>
<evidence type="ECO:0000313" key="5">
    <source>
        <dbReference type="EMBL" id="MDQ0393610.1"/>
    </source>
</evidence>
<evidence type="ECO:0000256" key="3">
    <source>
        <dbReference type="RuleBase" id="RU003345"/>
    </source>
</evidence>
<dbReference type="Pfam" id="PF00171">
    <property type="entry name" value="Aldedh"/>
    <property type="match status" value="1"/>
</dbReference>
<gene>
    <name evidence="5" type="ORF">J3R73_003402</name>
</gene>
<dbReference type="Gene3D" id="3.40.605.10">
    <property type="entry name" value="Aldehyde Dehydrogenase, Chain A, domain 1"/>
    <property type="match status" value="1"/>
</dbReference>
<dbReference type="RefSeq" id="WP_307429179.1">
    <property type="nucleotide sequence ID" value="NZ_JAUSVK010000001.1"/>
</dbReference>
<accession>A0ABU0FG75</accession>
<dbReference type="InterPro" id="IPR016161">
    <property type="entry name" value="Ald_DH/histidinol_DH"/>
</dbReference>
<dbReference type="InterPro" id="IPR029510">
    <property type="entry name" value="Ald_DH_CS_GLU"/>
</dbReference>
<evidence type="ECO:0000256" key="1">
    <source>
        <dbReference type="ARBA" id="ARBA00023002"/>
    </source>
</evidence>
<dbReference type="Proteomes" id="UP001237448">
    <property type="component" value="Unassembled WGS sequence"/>
</dbReference>
<dbReference type="EMBL" id="JAUSVK010000001">
    <property type="protein sequence ID" value="MDQ0393610.1"/>
    <property type="molecule type" value="Genomic_DNA"/>
</dbReference>
<protein>
    <submittedName>
        <fullName evidence="5">Aldehyde dehydrogenase (NAD+)</fullName>
        <ecNumber evidence="5">1.2.1.3</ecNumber>
    </submittedName>
</protein>
<dbReference type="Gene3D" id="3.40.309.10">
    <property type="entry name" value="Aldehyde Dehydrogenase, Chain A, domain 2"/>
    <property type="match status" value="1"/>
</dbReference>
<dbReference type="InterPro" id="IPR016163">
    <property type="entry name" value="Ald_DH_C"/>
</dbReference>
<feature type="active site" evidence="2">
    <location>
        <position position="260"/>
    </location>
</feature>
<dbReference type="EC" id="1.2.1.3" evidence="5"/>
<comment type="similarity">
    <text evidence="3">Belongs to the aldehyde dehydrogenase family.</text>
</comment>
<dbReference type="InterPro" id="IPR016162">
    <property type="entry name" value="Ald_DH_N"/>
</dbReference>
<dbReference type="PANTHER" id="PTHR11699">
    <property type="entry name" value="ALDEHYDE DEHYDROGENASE-RELATED"/>
    <property type="match status" value="1"/>
</dbReference>
<evidence type="ECO:0000259" key="4">
    <source>
        <dbReference type="Pfam" id="PF00171"/>
    </source>
</evidence>
<dbReference type="PROSITE" id="PS00687">
    <property type="entry name" value="ALDEHYDE_DEHYDR_GLU"/>
    <property type="match status" value="1"/>
</dbReference>
<name>A0ABU0FG75_9HYPH</name>
<proteinExistence type="inferred from homology"/>
<comment type="caution">
    <text evidence="5">The sequence shown here is derived from an EMBL/GenBank/DDBJ whole genome shotgun (WGS) entry which is preliminary data.</text>
</comment>
<dbReference type="GO" id="GO:0004029">
    <property type="term" value="F:aldehyde dehydrogenase (NAD+) activity"/>
    <property type="evidence" value="ECO:0007669"/>
    <property type="project" value="UniProtKB-EC"/>
</dbReference>
<organism evidence="5 6">
    <name type="scientific">Labrys monachus</name>
    <dbReference type="NCBI Taxonomy" id="217067"/>
    <lineage>
        <taxon>Bacteria</taxon>
        <taxon>Pseudomonadati</taxon>
        <taxon>Pseudomonadota</taxon>
        <taxon>Alphaproteobacteria</taxon>
        <taxon>Hyphomicrobiales</taxon>
        <taxon>Xanthobacteraceae</taxon>
        <taxon>Labrys</taxon>
    </lineage>
</organism>
<dbReference type="InterPro" id="IPR015590">
    <property type="entry name" value="Aldehyde_DH_dom"/>
</dbReference>
<keyword evidence="6" id="KW-1185">Reference proteome</keyword>
<reference evidence="5 6" key="1">
    <citation type="submission" date="2023-07" db="EMBL/GenBank/DDBJ databases">
        <title>Genomic Encyclopedia of Type Strains, Phase IV (KMG-IV): sequencing the most valuable type-strain genomes for metagenomic binning, comparative biology and taxonomic classification.</title>
        <authorList>
            <person name="Goeker M."/>
        </authorList>
    </citation>
    <scope>NUCLEOTIDE SEQUENCE [LARGE SCALE GENOMIC DNA]</scope>
    <source>
        <strain evidence="5 6">DSM 5896</strain>
    </source>
</reference>
<sequence length="489" mass="52026">MNENAATTMGLTAERLDHYIGGSLRKPHSGRYLPNQDPKTGKAIATVAAGDAQDVAAAVDAASAAFPAWRDVRPIVRGRVLLAIAAKIRETRQALATIESEETGKPLWQSLADIEVAAQYFEFYGGMVNALHGETIDLGAAYHSFTRREPFGVVGVILPWNVPINQAARGIAPALAAGNTVVAKPSEKTPSTLVALARIAVEACELPAGVLNVVLGDGASAGSALVEHPDVRKIAFTGSVRAGREVGRVAAERIIPVTLELGGKSPNIIFEDADLARAIPNSAWVFTFNAGQTCSAGTRCLVHESIHDEVAEGLAREVRKLTVGPEEDARIGPLTTEAQYRKVQHYYQVAREDGATALVGGSLPEEERLKAGWFVAPTIYTGVDNSMRIAREEVFGPVVTVIPFKDEAEAIAIANDTDYGLVATVWTQNLSRALRVSSALQAGQVAVNECLAGGVETPFGGYKQSGHGREKGVEALHHYTQLKCVTIRV</sequence>
<evidence type="ECO:0000313" key="6">
    <source>
        <dbReference type="Proteomes" id="UP001237448"/>
    </source>
</evidence>
<feature type="domain" description="Aldehyde dehydrogenase" evidence="4">
    <location>
        <begin position="31"/>
        <end position="485"/>
    </location>
</feature>